<dbReference type="SUPFAM" id="SSF54593">
    <property type="entry name" value="Glyoxalase/Bleomycin resistance protein/Dihydroxybiphenyl dioxygenase"/>
    <property type="match status" value="1"/>
</dbReference>
<name>A0A4R6YNB5_9GAMM</name>
<keyword evidence="2" id="KW-1185">Reference proteome</keyword>
<evidence type="ECO:0000313" key="1">
    <source>
        <dbReference type="EMBL" id="TDR38971.1"/>
    </source>
</evidence>
<dbReference type="Proteomes" id="UP000295293">
    <property type="component" value="Unassembled WGS sequence"/>
</dbReference>
<evidence type="ECO:0000313" key="2">
    <source>
        <dbReference type="Proteomes" id="UP000295293"/>
    </source>
</evidence>
<organism evidence="1 2">
    <name type="scientific">Tahibacter aquaticus</name>
    <dbReference type="NCBI Taxonomy" id="520092"/>
    <lineage>
        <taxon>Bacteria</taxon>
        <taxon>Pseudomonadati</taxon>
        <taxon>Pseudomonadota</taxon>
        <taxon>Gammaproteobacteria</taxon>
        <taxon>Lysobacterales</taxon>
        <taxon>Rhodanobacteraceae</taxon>
        <taxon>Tahibacter</taxon>
    </lineage>
</organism>
<accession>A0A4R6YNB5</accession>
<reference evidence="1 2" key="1">
    <citation type="submission" date="2019-03" db="EMBL/GenBank/DDBJ databases">
        <title>Genomic Encyclopedia of Type Strains, Phase IV (KMG-IV): sequencing the most valuable type-strain genomes for metagenomic binning, comparative biology and taxonomic classification.</title>
        <authorList>
            <person name="Goeker M."/>
        </authorList>
    </citation>
    <scope>NUCLEOTIDE SEQUENCE [LARGE SCALE GENOMIC DNA]</scope>
    <source>
        <strain evidence="1 2">DSM 21667</strain>
    </source>
</reference>
<comment type="caution">
    <text evidence="1">The sequence shown here is derived from an EMBL/GenBank/DDBJ whole genome shotgun (WGS) entry which is preliminary data.</text>
</comment>
<dbReference type="RefSeq" id="WP_133821183.1">
    <property type="nucleotide sequence ID" value="NZ_SNZH01000018.1"/>
</dbReference>
<dbReference type="OrthoDB" id="9803104at2"/>
<protein>
    <submittedName>
        <fullName evidence="1">Uncharacterized protein</fullName>
    </submittedName>
</protein>
<gene>
    <name evidence="1" type="ORF">DFR29_118114</name>
</gene>
<dbReference type="AlphaFoldDB" id="A0A4R6YNB5"/>
<sequence length="69" mass="7401">MPTHLLSVTLLVLASLAFCIGCRDLDAAYLRLCARGIAVDTPVAAHYGMQQRRLCDPGGCGVCLPWRVA</sequence>
<dbReference type="EMBL" id="SNZH01000018">
    <property type="protein sequence ID" value="TDR38971.1"/>
    <property type="molecule type" value="Genomic_DNA"/>
</dbReference>
<dbReference type="InterPro" id="IPR029068">
    <property type="entry name" value="Glyas_Bleomycin-R_OHBP_Dase"/>
</dbReference>
<proteinExistence type="predicted"/>